<dbReference type="PRINTS" id="PR00301">
    <property type="entry name" value="HEATSHOCK70"/>
</dbReference>
<dbReference type="Gene3D" id="3.30.420.40">
    <property type="match status" value="2"/>
</dbReference>
<dbReference type="GO" id="GO:0140662">
    <property type="term" value="F:ATP-dependent protein folding chaperone"/>
    <property type="evidence" value="ECO:0007669"/>
    <property type="project" value="InterPro"/>
</dbReference>
<dbReference type="InterPro" id="IPR043129">
    <property type="entry name" value="ATPase_NBD"/>
</dbReference>
<organism evidence="5 6">
    <name type="scientific">Marinomonas profundi</name>
    <dbReference type="NCBI Taxonomy" id="2726122"/>
    <lineage>
        <taxon>Bacteria</taxon>
        <taxon>Pseudomonadati</taxon>
        <taxon>Pseudomonadota</taxon>
        <taxon>Gammaproteobacteria</taxon>
        <taxon>Oceanospirillales</taxon>
        <taxon>Oceanospirillaceae</taxon>
        <taxon>Marinomonas</taxon>
    </lineage>
</organism>
<comment type="similarity">
    <text evidence="1 4">Belongs to the heat shock protein 70 family.</text>
</comment>
<dbReference type="GO" id="GO:0005524">
    <property type="term" value="F:ATP binding"/>
    <property type="evidence" value="ECO:0007669"/>
    <property type="project" value="UniProtKB-KW"/>
</dbReference>
<dbReference type="CDD" id="cd10170">
    <property type="entry name" value="ASKHA_NBD_HSP70"/>
    <property type="match status" value="1"/>
</dbReference>
<evidence type="ECO:0000313" key="5">
    <source>
        <dbReference type="EMBL" id="NLQ18636.1"/>
    </source>
</evidence>
<dbReference type="Pfam" id="PF00012">
    <property type="entry name" value="HSP70"/>
    <property type="match status" value="1"/>
</dbReference>
<gene>
    <name evidence="5" type="ORF">HGG82_13565</name>
</gene>
<evidence type="ECO:0000256" key="1">
    <source>
        <dbReference type="ARBA" id="ARBA00007381"/>
    </source>
</evidence>
<keyword evidence="2 4" id="KW-0547">Nucleotide-binding</keyword>
<dbReference type="EMBL" id="JABAEK010000016">
    <property type="protein sequence ID" value="NLQ18636.1"/>
    <property type="molecule type" value="Genomic_DNA"/>
</dbReference>
<accession>A0A847R9A2</accession>
<evidence type="ECO:0000313" key="6">
    <source>
        <dbReference type="Proteomes" id="UP000586067"/>
    </source>
</evidence>
<dbReference type="Gene3D" id="3.90.640.10">
    <property type="entry name" value="Actin, Chain A, domain 4"/>
    <property type="match status" value="1"/>
</dbReference>
<reference evidence="5 6" key="1">
    <citation type="submission" date="2020-04" db="EMBL/GenBank/DDBJ databases">
        <title>Marinomonas sp. M1K-6 isolated from the deep seawater of the Mariana Trench.</title>
        <authorList>
            <person name="Li Y."/>
        </authorList>
    </citation>
    <scope>NUCLEOTIDE SEQUENCE [LARGE SCALE GENOMIC DNA]</scope>
    <source>
        <strain evidence="5 6">M1K-6</strain>
    </source>
</reference>
<evidence type="ECO:0000256" key="2">
    <source>
        <dbReference type="ARBA" id="ARBA00022741"/>
    </source>
</evidence>
<dbReference type="Proteomes" id="UP000586067">
    <property type="component" value="Unassembled WGS sequence"/>
</dbReference>
<dbReference type="InterPro" id="IPR018181">
    <property type="entry name" value="Heat_shock_70_CS"/>
</dbReference>
<keyword evidence="6" id="KW-1185">Reference proteome</keyword>
<dbReference type="PROSITE" id="PS00297">
    <property type="entry name" value="HSP70_1"/>
    <property type="match status" value="1"/>
</dbReference>
<dbReference type="PROSITE" id="PS00329">
    <property type="entry name" value="HSP70_2"/>
    <property type="match status" value="1"/>
</dbReference>
<dbReference type="InterPro" id="IPR013126">
    <property type="entry name" value="Hsp_70_fam"/>
</dbReference>
<comment type="caution">
    <text evidence="5">The sequence shown here is derived from an EMBL/GenBank/DDBJ whole genome shotgun (WGS) entry which is preliminary data.</text>
</comment>
<proteinExistence type="inferred from homology"/>
<evidence type="ECO:0000256" key="4">
    <source>
        <dbReference type="RuleBase" id="RU003322"/>
    </source>
</evidence>
<keyword evidence="3 4" id="KW-0067">ATP-binding</keyword>
<dbReference type="SUPFAM" id="SSF53067">
    <property type="entry name" value="Actin-like ATPase domain"/>
    <property type="match status" value="2"/>
</dbReference>
<sequence length="596" mass="64406">MSQYFIGIDLGTTHSAVYYSLSSQAKSEAKSDADQFGRLQQLAIPQFIAAGQVDARPLLPSFVYFPHKTEFLESDLLLPWGKASSIVGQLARELGAKSSGRLVQSAKSWLCHARVSADEAVLPVDVLEEVEKVSPAQVTETLLAYLVNAWANQFPQAPIAEQTVVITVPASFDPAARAITEQAAEKVGLRARLIEEPLAAFYAWLSDQQNWTDSLAVNDHILVVDVGGGTTDLSLIQAVEQEGALGLERVAVGRHILLGGDNMDLTLTYHLAAQLAQNGTNLEPWQISGLTQACRDAKERLLSNADLEEVSVVVPSRGRSLFNNSIKAALTQNDVQQLLIDGFFPQVALGEQAQKNARSGFSAINLDYEGDPAITRHISEFLSQHKVTPSKVLLNGGVFNASVIRSILEARLAAMLSESLSGRELTMLTPSHLDHAVAKGATYYAQVQAEGGVKVKSGLAANYYIGVASPMPAIPGMAPPVDAICVAPFGLEEGSEEQMLPNEFSLLVGESVTFRFFQSKNSEAHSVGKVIASFSIAQLNELNPLSVRLDAGHYQAGDMVRVYLTARVTELGLLLLQAHDTQSELSWTIEFQVRES</sequence>
<dbReference type="PANTHER" id="PTHR19375">
    <property type="entry name" value="HEAT SHOCK PROTEIN 70KDA"/>
    <property type="match status" value="1"/>
</dbReference>
<dbReference type="AlphaFoldDB" id="A0A847R9A2"/>
<name>A0A847R9A2_9GAMM</name>
<protein>
    <submittedName>
        <fullName evidence="5">Hsp70 family protein</fullName>
    </submittedName>
</protein>
<evidence type="ECO:0000256" key="3">
    <source>
        <dbReference type="ARBA" id="ARBA00022840"/>
    </source>
</evidence>
<dbReference type="RefSeq" id="WP_168826567.1">
    <property type="nucleotide sequence ID" value="NZ_CP073013.1"/>
</dbReference>